<dbReference type="EMBL" id="CP007790">
    <property type="protein sequence ID" value="AJK69760.1"/>
    <property type="molecule type" value="Genomic_DNA"/>
</dbReference>
<dbReference type="OrthoDB" id="4426699at2"/>
<keyword evidence="1" id="KW-0472">Membrane</keyword>
<sequence length="155" mass="15992">MQRTPIIGLVAAGGFTAAVAAILTWRFYGSMSTIPVSVSLTLWLTAAVCLVLAWRVRDRLADGRIGQDRSQLNPLTAALFLVIGKASAWTGAIIGGGYLGVATYIVPRLGELVAAADDLPGVLACVLGGAAMSASGLYLERHCETPPPAEGEPVG</sequence>
<organism evidence="2 3">
    <name type="scientific">Corynebacterium marinum DSM 44953</name>
    <dbReference type="NCBI Taxonomy" id="1224162"/>
    <lineage>
        <taxon>Bacteria</taxon>
        <taxon>Bacillati</taxon>
        <taxon>Actinomycetota</taxon>
        <taxon>Actinomycetes</taxon>
        <taxon>Mycobacteriales</taxon>
        <taxon>Corynebacteriaceae</taxon>
        <taxon>Corynebacterium</taxon>
    </lineage>
</organism>
<dbReference type="Proteomes" id="UP000031928">
    <property type="component" value="Chromosome"/>
</dbReference>
<name>A0A0B6TW02_9CORY</name>
<dbReference type="RefSeq" id="WP_042622130.1">
    <property type="nucleotide sequence ID" value="NZ_CP007790.1"/>
</dbReference>
<protein>
    <recommendedName>
        <fullName evidence="4">Secreted protein</fullName>
    </recommendedName>
</protein>
<keyword evidence="1" id="KW-1133">Transmembrane helix</keyword>
<keyword evidence="3" id="KW-1185">Reference proteome</keyword>
<dbReference type="Pfam" id="PF11377">
    <property type="entry name" value="DUF3180"/>
    <property type="match status" value="1"/>
</dbReference>
<feature type="transmembrane region" description="Helical" evidence="1">
    <location>
        <begin position="34"/>
        <end position="54"/>
    </location>
</feature>
<dbReference type="HOGENOM" id="CLU_123281_2_0_11"/>
<evidence type="ECO:0000313" key="2">
    <source>
        <dbReference type="EMBL" id="AJK69760.1"/>
    </source>
</evidence>
<dbReference type="AlphaFoldDB" id="A0A0B6TW02"/>
<accession>A0A0B6TW02</accession>
<proteinExistence type="predicted"/>
<evidence type="ECO:0000256" key="1">
    <source>
        <dbReference type="SAM" id="Phobius"/>
    </source>
</evidence>
<reference evidence="2 3" key="1">
    <citation type="submission" date="2014-05" db="EMBL/GenBank/DDBJ databases">
        <title>Complete genome sequence of Corynebacterium marinum DSM 44953.</title>
        <authorList>
            <person name="Schaffert L."/>
            <person name="Albersmeier A."/>
            <person name="Kalinowski J."/>
            <person name="Ruckert C."/>
        </authorList>
    </citation>
    <scope>NUCLEOTIDE SEQUENCE [LARGE SCALE GENOMIC DNA]</scope>
    <source>
        <strain evidence="2 3">DSM 44953</strain>
    </source>
</reference>
<feature type="transmembrane region" description="Helical" evidence="1">
    <location>
        <begin position="119"/>
        <end position="139"/>
    </location>
</feature>
<dbReference type="InterPro" id="IPR021517">
    <property type="entry name" value="DUF3180"/>
</dbReference>
<keyword evidence="1" id="KW-0812">Transmembrane</keyword>
<evidence type="ECO:0008006" key="4">
    <source>
        <dbReference type="Google" id="ProtNLM"/>
    </source>
</evidence>
<gene>
    <name evidence="2" type="ORF">B840_10940</name>
</gene>
<dbReference type="STRING" id="1224162.B840_10940"/>
<evidence type="ECO:0000313" key="3">
    <source>
        <dbReference type="Proteomes" id="UP000031928"/>
    </source>
</evidence>
<feature type="transmembrane region" description="Helical" evidence="1">
    <location>
        <begin position="75"/>
        <end position="99"/>
    </location>
</feature>
<feature type="transmembrane region" description="Helical" evidence="1">
    <location>
        <begin position="7"/>
        <end position="28"/>
    </location>
</feature>
<dbReference type="KEGG" id="cmq:B840_10940"/>